<dbReference type="AlphaFoldDB" id="A0AAV3T2F0"/>
<comment type="caution">
    <text evidence="1">The sequence shown here is derived from an EMBL/GenBank/DDBJ whole genome shotgun (WGS) entry which is preliminary data.</text>
</comment>
<evidence type="ECO:0000313" key="1">
    <source>
        <dbReference type="EMBL" id="GAA0657024.1"/>
    </source>
</evidence>
<dbReference type="EMBL" id="BAAADU010000002">
    <property type="protein sequence ID" value="GAA0657024.1"/>
    <property type="molecule type" value="Genomic_DNA"/>
</dbReference>
<proteinExistence type="predicted"/>
<organism evidence="1 2">
    <name type="scientific">Salarchaeum japonicum</name>
    <dbReference type="NCBI Taxonomy" id="555573"/>
    <lineage>
        <taxon>Archaea</taxon>
        <taxon>Methanobacteriati</taxon>
        <taxon>Methanobacteriota</taxon>
        <taxon>Stenosarchaea group</taxon>
        <taxon>Halobacteria</taxon>
        <taxon>Halobacteriales</taxon>
        <taxon>Halobacteriaceae</taxon>
    </lineage>
</organism>
<dbReference type="RefSeq" id="WP_227259769.1">
    <property type="nucleotide sequence ID" value="NZ_BAAADU010000002.1"/>
</dbReference>
<keyword evidence="2" id="KW-1185">Reference proteome</keyword>
<dbReference type="Proteomes" id="UP001500194">
    <property type="component" value="Unassembled WGS sequence"/>
</dbReference>
<dbReference type="GeneID" id="68573185"/>
<name>A0AAV3T2F0_9EURY</name>
<evidence type="ECO:0000313" key="2">
    <source>
        <dbReference type="Proteomes" id="UP001500194"/>
    </source>
</evidence>
<gene>
    <name evidence="1" type="ORF">GCM10009019_21360</name>
</gene>
<accession>A0AAV3T2F0</accession>
<dbReference type="InterPro" id="IPR055755">
    <property type="entry name" value="DUF7331"/>
</dbReference>
<protein>
    <submittedName>
        <fullName evidence="1">Uncharacterized protein</fullName>
    </submittedName>
</protein>
<reference evidence="1 2" key="1">
    <citation type="journal article" date="2019" name="Int. J. Syst. Evol. Microbiol.">
        <title>The Global Catalogue of Microorganisms (GCM) 10K type strain sequencing project: providing services to taxonomists for standard genome sequencing and annotation.</title>
        <authorList>
            <consortium name="The Broad Institute Genomics Platform"/>
            <consortium name="The Broad Institute Genome Sequencing Center for Infectious Disease"/>
            <person name="Wu L."/>
            <person name="Ma J."/>
        </authorList>
    </citation>
    <scope>NUCLEOTIDE SEQUENCE [LARGE SCALE GENOMIC DNA]</scope>
    <source>
        <strain evidence="1 2">JCM 16327</strain>
    </source>
</reference>
<dbReference type="Pfam" id="PF24018">
    <property type="entry name" value="DUF7331"/>
    <property type="match status" value="1"/>
</dbReference>
<sequence>MTEENVVEPGETAAIPLRGSGIAIYDPEEPGAWIQSDHAVELADGEKPDDVESPNPEWEW</sequence>